<feature type="transmembrane region" description="Helical" evidence="1">
    <location>
        <begin position="72"/>
        <end position="90"/>
    </location>
</feature>
<accession>A0A915A053</accession>
<sequence>MKKCSFMKCRGSCEIINFIVVFFSTSLPAAIRMMLFSSAEHAVELVNLVAPKKALICCEMLIRKLLDFCGRYSMRLHLVYGTAVAFIISLRNVPTNFWLR</sequence>
<dbReference type="WBParaSite" id="PgE032_g004_t02">
    <property type="protein sequence ID" value="PgE032_g004_t02"/>
    <property type="gene ID" value="PgE032_g004"/>
</dbReference>
<keyword evidence="2" id="KW-1185">Reference proteome</keyword>
<reference evidence="3" key="1">
    <citation type="submission" date="2022-11" db="UniProtKB">
        <authorList>
            <consortium name="WormBaseParasite"/>
        </authorList>
    </citation>
    <scope>IDENTIFICATION</scope>
</reference>
<evidence type="ECO:0000313" key="3">
    <source>
        <dbReference type="WBParaSite" id="PgE032_g004_t02"/>
    </source>
</evidence>
<proteinExistence type="predicted"/>
<organism evidence="2 3">
    <name type="scientific">Parascaris univalens</name>
    <name type="common">Nematode worm</name>
    <dbReference type="NCBI Taxonomy" id="6257"/>
    <lineage>
        <taxon>Eukaryota</taxon>
        <taxon>Metazoa</taxon>
        <taxon>Ecdysozoa</taxon>
        <taxon>Nematoda</taxon>
        <taxon>Chromadorea</taxon>
        <taxon>Rhabditida</taxon>
        <taxon>Spirurina</taxon>
        <taxon>Ascaridomorpha</taxon>
        <taxon>Ascaridoidea</taxon>
        <taxon>Ascarididae</taxon>
        <taxon>Parascaris</taxon>
    </lineage>
</organism>
<name>A0A915A053_PARUN</name>
<protein>
    <submittedName>
        <fullName evidence="3">Secreted protein</fullName>
    </submittedName>
</protein>
<evidence type="ECO:0000256" key="1">
    <source>
        <dbReference type="SAM" id="Phobius"/>
    </source>
</evidence>
<dbReference type="Proteomes" id="UP000887569">
    <property type="component" value="Unplaced"/>
</dbReference>
<dbReference type="AlphaFoldDB" id="A0A915A053"/>
<feature type="transmembrane region" description="Helical" evidence="1">
    <location>
        <begin position="12"/>
        <end position="31"/>
    </location>
</feature>
<keyword evidence="1" id="KW-0812">Transmembrane</keyword>
<evidence type="ECO:0000313" key="2">
    <source>
        <dbReference type="Proteomes" id="UP000887569"/>
    </source>
</evidence>
<keyword evidence="1" id="KW-0472">Membrane</keyword>
<keyword evidence="1" id="KW-1133">Transmembrane helix</keyword>